<evidence type="ECO:0008006" key="7">
    <source>
        <dbReference type="Google" id="ProtNLM"/>
    </source>
</evidence>
<dbReference type="Gene3D" id="2.60.34.20">
    <property type="match status" value="1"/>
</dbReference>
<dbReference type="GeneID" id="13886728"/>
<dbReference type="InParanoid" id="H2B1N9"/>
<dbReference type="PANTHER" id="PTHR12689:SF4">
    <property type="entry name" value="PROTEIN AAR2 HOMOLOG"/>
    <property type="match status" value="1"/>
</dbReference>
<dbReference type="CDD" id="cd13778">
    <property type="entry name" value="Aar2_C"/>
    <property type="match status" value="1"/>
</dbReference>
<dbReference type="InterPro" id="IPR033647">
    <property type="entry name" value="Aar2_N"/>
</dbReference>
<proteinExistence type="inferred from homology"/>
<dbReference type="OrthoDB" id="201752at2759"/>
<dbReference type="Gene3D" id="1.25.40.550">
    <property type="entry name" value="Aar2, C-terminal domain-like"/>
    <property type="match status" value="1"/>
</dbReference>
<dbReference type="InterPro" id="IPR033648">
    <property type="entry name" value="AAR2_C"/>
</dbReference>
<accession>H2B1N9</accession>
<dbReference type="STRING" id="1071382.H2B1N9"/>
<reference evidence="5 6" key="1">
    <citation type="journal article" date="2011" name="Proc. Natl. Acad. Sci. U.S.A.">
        <title>Evolutionary erosion of yeast sex chromosomes by mating-type switching accidents.</title>
        <authorList>
            <person name="Gordon J.L."/>
            <person name="Armisen D."/>
            <person name="Proux-Wera E."/>
            <person name="Oheigeartaigh S.S."/>
            <person name="Byrne K.P."/>
            <person name="Wolfe K.H."/>
        </authorList>
    </citation>
    <scope>NUCLEOTIDE SEQUENCE [LARGE SCALE GENOMIC DNA]</scope>
    <source>
        <strain evidence="6">ATCC 22294 / BCRC 22015 / CBS 2517 / CECT 1963 / NBRC 1671 / NRRL Y-8276</strain>
    </source>
</reference>
<evidence type="ECO:0000259" key="3">
    <source>
        <dbReference type="Pfam" id="PF05282"/>
    </source>
</evidence>
<dbReference type="eggNOG" id="KOG3937">
    <property type="taxonomic scope" value="Eukaryota"/>
</dbReference>
<evidence type="ECO:0000313" key="5">
    <source>
        <dbReference type="EMBL" id="CCF60539.1"/>
    </source>
</evidence>
<name>H2B1N9_KAZAF</name>
<feature type="domain" description="AAR2 N-terminal" evidence="4">
    <location>
        <begin position="4"/>
        <end position="113"/>
    </location>
</feature>
<evidence type="ECO:0000259" key="4">
    <source>
        <dbReference type="Pfam" id="PF20981"/>
    </source>
</evidence>
<dbReference type="RefSeq" id="XP_003959674.1">
    <property type="nucleotide sequence ID" value="XM_003959625.1"/>
</dbReference>
<evidence type="ECO:0000256" key="2">
    <source>
        <dbReference type="SAM" id="MobiDB-lite"/>
    </source>
</evidence>
<dbReference type="PANTHER" id="PTHR12689">
    <property type="entry name" value="A1 CISTRON SPLICING FACTOR AAR2-RELATED"/>
    <property type="match status" value="1"/>
</dbReference>
<dbReference type="Proteomes" id="UP000005220">
    <property type="component" value="Chromosome 11"/>
</dbReference>
<dbReference type="KEGG" id="kaf:KAFR_0K01850"/>
<protein>
    <recommendedName>
        <fullName evidence="7">A1 cistron-splicing factor AAR2</fullName>
    </recommendedName>
</protein>
<comment type="similarity">
    <text evidence="1">Belongs to the AAR2 family.</text>
</comment>
<keyword evidence="6" id="KW-1185">Reference proteome</keyword>
<evidence type="ECO:0000256" key="1">
    <source>
        <dbReference type="ARBA" id="ARBA00006281"/>
    </source>
</evidence>
<feature type="region of interest" description="Disordered" evidence="2">
    <location>
        <begin position="300"/>
        <end position="337"/>
    </location>
</feature>
<evidence type="ECO:0000313" key="6">
    <source>
        <dbReference type="Proteomes" id="UP000005220"/>
    </source>
</evidence>
<gene>
    <name evidence="5" type="primary">KAFR0K01850</name>
    <name evidence="5" type="ORF">KAFR_0K01850</name>
</gene>
<dbReference type="Pfam" id="PF05282">
    <property type="entry name" value="AAR2"/>
    <property type="match status" value="1"/>
</dbReference>
<sequence>MSDILILEIPRGLTIGIDTFSLEVKAKQPIYGISKIPSGIHVIHFQHDELRYGYWFTHGNFIIKWNTETELYEMCEEKDLVKFENSLNDYISRNLVLKYPSIDEWFRLIEYIDWVQVCHIMGGKEKEGATVFYSDSSMSTAEETEILRKRLKNSNDDDDKIFDYTTVRFKSREAIRSDHQMEDFLDKSYYFNEIIMKKRFHGKISMYLGELQFAYLNSILFGNYGSSLQWHNLIELICGSSIVDTEYMSKLDSTLSVELKILPIEYIDILINDDMWIRSLNKSFQKERLPLTKREMQLKKPEFVNNSREGESEEEEDPYDRSFLLQEEDDSEDEYKPTVVSGIYYERSRDV</sequence>
<dbReference type="InterPro" id="IPR038514">
    <property type="entry name" value="AAR2_C_sf"/>
</dbReference>
<organism evidence="5 6">
    <name type="scientific">Kazachstania africana (strain ATCC 22294 / BCRC 22015 / CBS 2517 / CECT 1963 / NBRC 1671 / NRRL Y-8276)</name>
    <name type="common">Yeast</name>
    <name type="synonym">Kluyveromyces africanus</name>
    <dbReference type="NCBI Taxonomy" id="1071382"/>
    <lineage>
        <taxon>Eukaryota</taxon>
        <taxon>Fungi</taxon>
        <taxon>Dikarya</taxon>
        <taxon>Ascomycota</taxon>
        <taxon>Saccharomycotina</taxon>
        <taxon>Saccharomycetes</taxon>
        <taxon>Saccharomycetales</taxon>
        <taxon>Saccharomycetaceae</taxon>
        <taxon>Kazachstania</taxon>
    </lineage>
</organism>
<dbReference type="GO" id="GO:0000244">
    <property type="term" value="P:spliceosomal tri-snRNP complex assembly"/>
    <property type="evidence" value="ECO:0007669"/>
    <property type="project" value="EnsemblFungi"/>
</dbReference>
<dbReference type="Pfam" id="PF20981">
    <property type="entry name" value="AAR2_1st"/>
    <property type="match status" value="1"/>
</dbReference>
<dbReference type="InterPro" id="IPR007946">
    <property type="entry name" value="AAR2"/>
</dbReference>
<dbReference type="EMBL" id="HE650831">
    <property type="protein sequence ID" value="CCF60539.1"/>
    <property type="molecule type" value="Genomic_DNA"/>
</dbReference>
<dbReference type="GO" id="GO:0005682">
    <property type="term" value="C:U5 snRNP"/>
    <property type="evidence" value="ECO:0007669"/>
    <property type="project" value="EnsemblFungi"/>
</dbReference>
<dbReference type="AlphaFoldDB" id="H2B1N9"/>
<dbReference type="CDD" id="cd13777">
    <property type="entry name" value="Aar2_N"/>
    <property type="match status" value="1"/>
</dbReference>
<dbReference type="HOGENOM" id="CLU_858447_0_0_1"/>
<dbReference type="FunCoup" id="H2B1N9">
    <property type="interactions" value="570"/>
</dbReference>
<dbReference type="InterPro" id="IPR038516">
    <property type="entry name" value="AAR2_N_sf"/>
</dbReference>
<feature type="domain" description="AAR2 C-terminal" evidence="3">
    <location>
        <begin position="177"/>
        <end position="289"/>
    </location>
</feature>